<evidence type="ECO:0000313" key="1">
    <source>
        <dbReference type="EMBL" id="EPI52438.1"/>
    </source>
</evidence>
<sequence length="54" mass="6353">MRYRGKNRKISKNCHDNVYNIATKQHSALQINRLLASAMQQTRPNTRLTRKKAQ</sequence>
<reference evidence="1 2" key="1">
    <citation type="submission" date="2013-06" db="EMBL/GenBank/DDBJ databases">
        <authorList>
            <person name="Weinstock G."/>
            <person name="Sodergren E."/>
            <person name="Lobos E.A."/>
            <person name="Fulton L."/>
            <person name="Fulton R."/>
            <person name="Courtney L."/>
            <person name="Fronick C."/>
            <person name="O'Laughlin M."/>
            <person name="Godfrey J."/>
            <person name="Wilson R.M."/>
            <person name="Miner T."/>
            <person name="Farmer C."/>
            <person name="Delehaunty K."/>
            <person name="Cordes M."/>
            <person name="Minx P."/>
            <person name="Tomlinson C."/>
            <person name="Chen J."/>
            <person name="Wollam A."/>
            <person name="Pepin K.H."/>
            <person name="Bhonagiri V."/>
            <person name="Zhang X."/>
            <person name="Warren W."/>
            <person name="Mitreva M."/>
            <person name="Mardis E.R."/>
            <person name="Wilson R.K."/>
        </authorList>
    </citation>
    <scope>NUCLEOTIDE SEQUENCE [LARGE SCALE GENOMIC DNA]</scope>
    <source>
        <strain evidence="1 2">JCP8017A</strain>
    </source>
</reference>
<proteinExistence type="predicted"/>
<evidence type="ECO:0000313" key="2">
    <source>
        <dbReference type="Proteomes" id="UP000015779"/>
    </source>
</evidence>
<accession>T2PMX7</accession>
<dbReference type="Proteomes" id="UP000015779">
    <property type="component" value="Unassembled WGS sequence"/>
</dbReference>
<gene>
    <name evidence="1" type="ORF">HMPREF1577_00698</name>
</gene>
<dbReference type="PATRIC" id="fig|1261062.4.peg.656"/>
<name>T2PMX7_9BIFI</name>
<dbReference type="HOGENOM" id="CLU_213220_0_0_11"/>
<dbReference type="EMBL" id="ATJN01000032">
    <property type="protein sequence ID" value="EPI52438.1"/>
    <property type="molecule type" value="Genomic_DNA"/>
</dbReference>
<organism evidence="1 2">
    <name type="scientific">Gardnerella pickettii JCP8017A</name>
    <dbReference type="NCBI Taxonomy" id="1261062"/>
    <lineage>
        <taxon>Bacteria</taxon>
        <taxon>Bacillati</taxon>
        <taxon>Actinomycetota</taxon>
        <taxon>Actinomycetes</taxon>
        <taxon>Bifidobacteriales</taxon>
        <taxon>Bifidobacteriaceae</taxon>
        <taxon>Gardnerella</taxon>
        <taxon>Gardnerella pickettii</taxon>
    </lineage>
</organism>
<comment type="caution">
    <text evidence="1">The sequence shown here is derived from an EMBL/GenBank/DDBJ whole genome shotgun (WGS) entry which is preliminary data.</text>
</comment>
<dbReference type="AlphaFoldDB" id="T2PMX7"/>
<protein>
    <submittedName>
        <fullName evidence="1">Uncharacterized protein</fullName>
    </submittedName>
</protein>